<evidence type="ECO:0000313" key="4">
    <source>
        <dbReference type="Proteomes" id="UP001054902"/>
    </source>
</evidence>
<evidence type="ECO:0008006" key="5">
    <source>
        <dbReference type="Google" id="ProtNLM"/>
    </source>
</evidence>
<organism evidence="3 4">
    <name type="scientific">Chaetoceros tenuissimus</name>
    <dbReference type="NCBI Taxonomy" id="426638"/>
    <lineage>
        <taxon>Eukaryota</taxon>
        <taxon>Sar</taxon>
        <taxon>Stramenopiles</taxon>
        <taxon>Ochrophyta</taxon>
        <taxon>Bacillariophyta</taxon>
        <taxon>Coscinodiscophyceae</taxon>
        <taxon>Chaetocerotophycidae</taxon>
        <taxon>Chaetocerotales</taxon>
        <taxon>Chaetocerotaceae</taxon>
        <taxon>Chaetoceros</taxon>
    </lineage>
</organism>
<keyword evidence="2" id="KW-1133">Transmembrane helix</keyword>
<proteinExistence type="predicted"/>
<feature type="compositionally biased region" description="Basic and acidic residues" evidence="1">
    <location>
        <begin position="16"/>
        <end position="28"/>
    </location>
</feature>
<feature type="region of interest" description="Disordered" evidence="1">
    <location>
        <begin position="1"/>
        <end position="66"/>
    </location>
</feature>
<feature type="transmembrane region" description="Helical" evidence="2">
    <location>
        <begin position="303"/>
        <end position="322"/>
    </location>
</feature>
<dbReference type="Proteomes" id="UP001054902">
    <property type="component" value="Unassembled WGS sequence"/>
</dbReference>
<gene>
    <name evidence="3" type="ORF">CTEN210_01182</name>
</gene>
<feature type="transmembrane region" description="Helical" evidence="2">
    <location>
        <begin position="544"/>
        <end position="562"/>
    </location>
</feature>
<keyword evidence="4" id="KW-1185">Reference proteome</keyword>
<evidence type="ECO:0000313" key="3">
    <source>
        <dbReference type="EMBL" id="GFH44708.1"/>
    </source>
</evidence>
<protein>
    <recommendedName>
        <fullName evidence="5">CSC1/OSCA1-like cytosolic domain-containing protein</fullName>
    </recommendedName>
</protein>
<dbReference type="GO" id="GO:0005886">
    <property type="term" value="C:plasma membrane"/>
    <property type="evidence" value="ECO:0007669"/>
    <property type="project" value="TreeGrafter"/>
</dbReference>
<feature type="transmembrane region" description="Helical" evidence="2">
    <location>
        <begin position="568"/>
        <end position="587"/>
    </location>
</feature>
<dbReference type="GO" id="GO:0005227">
    <property type="term" value="F:calcium-activated cation channel activity"/>
    <property type="evidence" value="ECO:0007669"/>
    <property type="project" value="InterPro"/>
</dbReference>
<evidence type="ECO:0000256" key="1">
    <source>
        <dbReference type="SAM" id="MobiDB-lite"/>
    </source>
</evidence>
<dbReference type="PANTHER" id="PTHR13018">
    <property type="entry name" value="PROBABLE MEMBRANE PROTEIN DUF221-RELATED"/>
    <property type="match status" value="1"/>
</dbReference>
<comment type="caution">
    <text evidence="3">The sequence shown here is derived from an EMBL/GenBank/DDBJ whole genome shotgun (WGS) entry which is preliminary data.</text>
</comment>
<feature type="transmembrane region" description="Helical" evidence="2">
    <location>
        <begin position="206"/>
        <end position="226"/>
    </location>
</feature>
<keyword evidence="2" id="KW-0472">Membrane</keyword>
<dbReference type="AlphaFoldDB" id="A0AAD3CF52"/>
<reference evidence="3 4" key="1">
    <citation type="journal article" date="2021" name="Sci. Rep.">
        <title>The genome of the diatom Chaetoceros tenuissimus carries an ancient integrated fragment of an extant virus.</title>
        <authorList>
            <person name="Hongo Y."/>
            <person name="Kimura K."/>
            <person name="Takaki Y."/>
            <person name="Yoshida Y."/>
            <person name="Baba S."/>
            <person name="Kobayashi G."/>
            <person name="Nagasaki K."/>
            <person name="Hano T."/>
            <person name="Tomaru Y."/>
        </authorList>
    </citation>
    <scope>NUCLEOTIDE SEQUENCE [LARGE SCALE GENOMIC DNA]</scope>
    <source>
        <strain evidence="3 4">NIES-3715</strain>
    </source>
</reference>
<name>A0AAD3CF52_9STRA</name>
<dbReference type="InterPro" id="IPR045122">
    <property type="entry name" value="Csc1-like"/>
</dbReference>
<sequence length="1016" mass="115116">MSNPLGQELDCCGVFERNHTPEPSEHEPTPIMDNSSQHPSEEGDTVPDMLPKSSTDGSAIKPKRQYKDSWVGQSTYTLNTSGSHDATIESSKVAEDLADFAEQDDNSNKTWSRLFVENIFMKSSWYYPNKNSEINGAPKLKQGWAYYERVTLARHFARNNKSEPIERAEPGERRRNTQLYGFLSTKADTLDDWGVGVALYFNTMKFMAIALLVAGFVSVPNLLFYLNEYEGERNLDISSASKSKIFTLPVSAVCDEFTWAKCENSTFCDVERMQKNGIEFITDGTDTYVKQTGCEKPGIEQGIVNLVALSCVLLITLVLNLYQSKKQILFDEQRLTASDYSIIVANPPPDAHDPDEWEAFFSKYDEKGIALVTVLLDNQELLKKLVYRRTLMKDLQNWFPDIDITNESELNKAIFNQQYTLYCLQSILYKVVRPFVKPFSMLLYPNEIKAKLLEVNEDIKVLTEKEYSVTDVIVTFETEAGQRLALDSLKAGRLEIRKGKSSSRNENELFRGEYVLDCSEPAEPNSINYLGIDTDPVKCFIQQTITFIIVIGLVTGLGFLVVEVRSSSGPLLAGFLVTMGNVLIPNIAKILMFIEQHGNEDDKQRSLYLKIAVFRWINTALVAKISASFTQNLGSQNTDLIPAMNGIMFSEIYLPPLLNFLDIMGNLSKHYFAPRARTLQQMLLCFKGTPYHLAEKYTDVSKIVFVAYFYSATNPALLFMSAIALIIRYYTDKYCLLRIWSKAPYIGPKLSAYSRRYFFTFAIIIGFLSCAYDWGQFSFDRVCNTTPLDDKLDVDVSDGFQSYNMDDELLGDIIVSSNGARVCDSSICCQEIGISFPPVPTRFQSGTFTYMNEDQELNSKIFGWTSTALIGIFLVFAFGGNFLKYIFSLFRGSYKPEGDDQQVDYSSVPTINGYIPQLRVGSYAYPLLACDIDDVNQSLIGWNDPGVSYDTYNLIFDVSHDSLKRSTKLVGSTRKWGKLKDHDEYKEKSDRDELKKVTPIFSIVKHWSLADRKERG</sequence>
<dbReference type="EMBL" id="BLLK01000020">
    <property type="protein sequence ID" value="GFH44708.1"/>
    <property type="molecule type" value="Genomic_DNA"/>
</dbReference>
<feature type="transmembrane region" description="Helical" evidence="2">
    <location>
        <begin position="757"/>
        <end position="775"/>
    </location>
</feature>
<keyword evidence="2" id="KW-0812">Transmembrane</keyword>
<feature type="transmembrane region" description="Helical" evidence="2">
    <location>
        <begin position="861"/>
        <end position="883"/>
    </location>
</feature>
<feature type="transmembrane region" description="Helical" evidence="2">
    <location>
        <begin position="707"/>
        <end position="730"/>
    </location>
</feature>
<accession>A0AAD3CF52</accession>
<evidence type="ECO:0000256" key="2">
    <source>
        <dbReference type="SAM" id="Phobius"/>
    </source>
</evidence>
<dbReference type="PANTHER" id="PTHR13018:SF5">
    <property type="entry name" value="RE44586P"/>
    <property type="match status" value="1"/>
</dbReference>